<protein>
    <submittedName>
        <fullName evidence="3">Ketosteroid isomerase-like protein</fullName>
    </submittedName>
</protein>
<dbReference type="EMBL" id="JBEPSD010000002">
    <property type="protein sequence ID" value="MET4570231.1"/>
    <property type="molecule type" value="Genomic_DNA"/>
</dbReference>
<feature type="domain" description="SnoaL-like" evidence="2">
    <location>
        <begin position="43"/>
        <end position="146"/>
    </location>
</feature>
<dbReference type="RefSeq" id="WP_354550813.1">
    <property type="nucleotide sequence ID" value="NZ_JBEPSD010000002.1"/>
</dbReference>
<dbReference type="Gene3D" id="3.10.450.50">
    <property type="match status" value="1"/>
</dbReference>
<evidence type="ECO:0000259" key="2">
    <source>
        <dbReference type="Pfam" id="PF12680"/>
    </source>
</evidence>
<evidence type="ECO:0000256" key="1">
    <source>
        <dbReference type="SAM" id="SignalP"/>
    </source>
</evidence>
<proteinExistence type="predicted"/>
<evidence type="ECO:0000313" key="3">
    <source>
        <dbReference type="EMBL" id="MET4570231.1"/>
    </source>
</evidence>
<accession>A0ABV2PYW5</accession>
<reference evidence="3 4" key="1">
    <citation type="submission" date="2024-06" db="EMBL/GenBank/DDBJ databases">
        <title>Sorghum-associated microbial communities from plants grown in Nebraska, USA.</title>
        <authorList>
            <person name="Schachtman D."/>
        </authorList>
    </citation>
    <scope>NUCLEOTIDE SEQUENCE [LARGE SCALE GENOMIC DNA]</scope>
    <source>
        <strain evidence="3 4">1757</strain>
    </source>
</reference>
<sequence length="182" mass="19302">MPRRTGLLLLPLWIACAPAAFAASPPPAADKPACEVWQRELSFARSVQRHDAAAFAGHVMADAIFDANTPQPTRGLAAVRQHWAAFIAGKTQRVDWYPQQVVASGDGTLAYSSGAYLFENLAPGAKPHYVTGRFATVWRRAGDGAWRVAFDGGDAGKPASDADVAAFHAGRQPDCPAAASMN</sequence>
<comment type="caution">
    <text evidence="3">The sequence shown here is derived from an EMBL/GenBank/DDBJ whole genome shotgun (WGS) entry which is preliminary data.</text>
</comment>
<dbReference type="Pfam" id="PF12680">
    <property type="entry name" value="SnoaL_2"/>
    <property type="match status" value="1"/>
</dbReference>
<feature type="chain" id="PRO_5045099916" evidence="1">
    <location>
        <begin position="23"/>
        <end position="182"/>
    </location>
</feature>
<keyword evidence="4" id="KW-1185">Reference proteome</keyword>
<dbReference type="SUPFAM" id="SSF54427">
    <property type="entry name" value="NTF2-like"/>
    <property type="match status" value="1"/>
</dbReference>
<evidence type="ECO:0000313" key="4">
    <source>
        <dbReference type="Proteomes" id="UP001549251"/>
    </source>
</evidence>
<organism evidence="3 4">
    <name type="scientific">Rhodanobacter soli</name>
    <dbReference type="NCBI Taxonomy" id="590609"/>
    <lineage>
        <taxon>Bacteria</taxon>
        <taxon>Pseudomonadati</taxon>
        <taxon>Pseudomonadota</taxon>
        <taxon>Gammaproteobacteria</taxon>
        <taxon>Lysobacterales</taxon>
        <taxon>Rhodanobacteraceae</taxon>
        <taxon>Rhodanobacter</taxon>
    </lineage>
</organism>
<dbReference type="PROSITE" id="PS51257">
    <property type="entry name" value="PROKAR_LIPOPROTEIN"/>
    <property type="match status" value="1"/>
</dbReference>
<feature type="signal peptide" evidence="1">
    <location>
        <begin position="1"/>
        <end position="22"/>
    </location>
</feature>
<gene>
    <name evidence="3" type="ORF">ABIE04_002592</name>
</gene>
<name>A0ABV2PYW5_9GAMM</name>
<dbReference type="InterPro" id="IPR032710">
    <property type="entry name" value="NTF2-like_dom_sf"/>
</dbReference>
<dbReference type="InterPro" id="IPR037401">
    <property type="entry name" value="SnoaL-like"/>
</dbReference>
<dbReference type="Proteomes" id="UP001549251">
    <property type="component" value="Unassembled WGS sequence"/>
</dbReference>
<keyword evidence="1" id="KW-0732">Signal</keyword>